<organism evidence="1 2">
    <name type="scientific">Aetokthonos hydrillicola Thurmond2011</name>
    <dbReference type="NCBI Taxonomy" id="2712845"/>
    <lineage>
        <taxon>Bacteria</taxon>
        <taxon>Bacillati</taxon>
        <taxon>Cyanobacteriota</taxon>
        <taxon>Cyanophyceae</taxon>
        <taxon>Nostocales</taxon>
        <taxon>Hapalosiphonaceae</taxon>
        <taxon>Aetokthonos</taxon>
    </lineage>
</organism>
<dbReference type="SUPFAM" id="SSF56784">
    <property type="entry name" value="HAD-like"/>
    <property type="match status" value="1"/>
</dbReference>
<sequence>MGAATKLQGIIFDLDGTLGNTLPVCYSAFRHAFQVFLNRHYTDEEITSLFGPSEEGIIKRLVPLEWEACVKAYHDEYEKVHVICDKPFPGIEPTLNFCKQKNIALAIVTGKGEFSAAISLRYLGIKDYFDQIVAGSPNGGIKPFAIQSVLTKWNLSPQNVAYVGDSPYDMQAAKEVGVIPLAAAWAETANFESLEQMAPSAIFSTVESFIDWIETIQ</sequence>
<dbReference type="InterPro" id="IPR023198">
    <property type="entry name" value="PGP-like_dom2"/>
</dbReference>
<dbReference type="InterPro" id="IPR036412">
    <property type="entry name" value="HAD-like_sf"/>
</dbReference>
<dbReference type="Gene3D" id="3.40.50.1000">
    <property type="entry name" value="HAD superfamily/HAD-like"/>
    <property type="match status" value="1"/>
</dbReference>
<dbReference type="InterPro" id="IPR023214">
    <property type="entry name" value="HAD_sf"/>
</dbReference>
<name>A0AAP5I5H6_9CYAN</name>
<dbReference type="InterPro" id="IPR006439">
    <property type="entry name" value="HAD-SF_hydro_IA"/>
</dbReference>
<dbReference type="Proteomes" id="UP000667802">
    <property type="component" value="Unassembled WGS sequence"/>
</dbReference>
<dbReference type="PANTHER" id="PTHR43434">
    <property type="entry name" value="PHOSPHOGLYCOLATE PHOSPHATASE"/>
    <property type="match status" value="1"/>
</dbReference>
<dbReference type="SFLD" id="SFLDG01129">
    <property type="entry name" value="C1.5:_HAD__Beta-PGM__Phosphata"/>
    <property type="match status" value="1"/>
</dbReference>
<dbReference type="SFLD" id="SFLDS00003">
    <property type="entry name" value="Haloacid_Dehalogenase"/>
    <property type="match status" value="1"/>
</dbReference>
<keyword evidence="2" id="KW-1185">Reference proteome</keyword>
<proteinExistence type="predicted"/>
<reference evidence="2" key="1">
    <citation type="journal article" date="2021" name="Science">
        <title>Hunting the eagle killer: A cyanobacterial neurotoxin causes vacuolar myelinopathy.</title>
        <authorList>
            <person name="Breinlinger S."/>
            <person name="Phillips T.J."/>
            <person name="Haram B.N."/>
            <person name="Mares J."/>
            <person name="Martinez Yerena J.A."/>
            <person name="Hrouzek P."/>
            <person name="Sobotka R."/>
            <person name="Henderson W.M."/>
            <person name="Schmieder P."/>
            <person name="Williams S.M."/>
            <person name="Lauderdale J.D."/>
            <person name="Wilde H.D."/>
            <person name="Gerrin W."/>
            <person name="Kust A."/>
            <person name="Washington J.W."/>
            <person name="Wagner C."/>
            <person name="Geier B."/>
            <person name="Liebeke M."/>
            <person name="Enke H."/>
            <person name="Niedermeyer T.H.J."/>
            <person name="Wilde S.B."/>
        </authorList>
    </citation>
    <scope>NUCLEOTIDE SEQUENCE [LARGE SCALE GENOMIC DNA]</scope>
    <source>
        <strain evidence="2">Thurmond2011</strain>
    </source>
</reference>
<dbReference type="GO" id="GO:0005829">
    <property type="term" value="C:cytosol"/>
    <property type="evidence" value="ECO:0007669"/>
    <property type="project" value="TreeGrafter"/>
</dbReference>
<dbReference type="InterPro" id="IPR041492">
    <property type="entry name" value="HAD_2"/>
</dbReference>
<evidence type="ECO:0000313" key="1">
    <source>
        <dbReference type="EMBL" id="MDR9895156.1"/>
    </source>
</evidence>
<protein>
    <submittedName>
        <fullName evidence="1">HAD family hydrolase</fullName>
    </submittedName>
</protein>
<dbReference type="Gene3D" id="1.10.150.240">
    <property type="entry name" value="Putative phosphatase, domain 2"/>
    <property type="match status" value="1"/>
</dbReference>
<gene>
    <name evidence="1" type="ORF">G7B40_011340</name>
</gene>
<accession>A0AAP5I5H6</accession>
<dbReference type="Pfam" id="PF13419">
    <property type="entry name" value="HAD_2"/>
    <property type="match status" value="1"/>
</dbReference>
<comment type="caution">
    <text evidence="1">The sequence shown here is derived from an EMBL/GenBank/DDBJ whole genome shotgun (WGS) entry which is preliminary data.</text>
</comment>
<dbReference type="GO" id="GO:0008967">
    <property type="term" value="F:phosphoglycolate phosphatase activity"/>
    <property type="evidence" value="ECO:0007669"/>
    <property type="project" value="TreeGrafter"/>
</dbReference>
<dbReference type="PRINTS" id="PR00413">
    <property type="entry name" value="HADHALOGNASE"/>
</dbReference>
<keyword evidence="1" id="KW-0378">Hydrolase</keyword>
<dbReference type="NCBIfam" id="TIGR01549">
    <property type="entry name" value="HAD-SF-IA-v1"/>
    <property type="match status" value="1"/>
</dbReference>
<evidence type="ECO:0000313" key="2">
    <source>
        <dbReference type="Proteomes" id="UP000667802"/>
    </source>
</evidence>
<dbReference type="AlphaFoldDB" id="A0AAP5I5H6"/>
<dbReference type="EMBL" id="JAALHA020000004">
    <property type="protein sequence ID" value="MDR9895156.1"/>
    <property type="molecule type" value="Genomic_DNA"/>
</dbReference>
<dbReference type="InterPro" id="IPR050155">
    <property type="entry name" value="HAD-like_hydrolase_sf"/>
</dbReference>
<dbReference type="RefSeq" id="WP_208338710.1">
    <property type="nucleotide sequence ID" value="NZ_CAWQFN010000191.1"/>
</dbReference>
<dbReference type="PANTHER" id="PTHR43434:SF1">
    <property type="entry name" value="PHOSPHOGLYCOLATE PHOSPHATASE"/>
    <property type="match status" value="1"/>
</dbReference>
<dbReference type="GO" id="GO:0006281">
    <property type="term" value="P:DNA repair"/>
    <property type="evidence" value="ECO:0007669"/>
    <property type="project" value="TreeGrafter"/>
</dbReference>